<evidence type="ECO:0000313" key="4">
    <source>
        <dbReference type="EMBL" id="OAP06183.1"/>
    </source>
</evidence>
<keyword evidence="2" id="KW-0812">Transmembrane</keyword>
<dbReference type="Proteomes" id="UP000078284">
    <property type="component" value="Chromosome 3"/>
</dbReference>
<dbReference type="InterPro" id="IPR013766">
    <property type="entry name" value="Thioredoxin_domain"/>
</dbReference>
<dbReference type="Gene3D" id="3.40.30.10">
    <property type="entry name" value="Glutaredoxin"/>
    <property type="match status" value="1"/>
</dbReference>
<keyword evidence="2" id="KW-0472">Membrane</keyword>
<dbReference type="PROSITE" id="PS51352">
    <property type="entry name" value="THIOREDOXIN_2"/>
    <property type="match status" value="1"/>
</dbReference>
<feature type="region of interest" description="Disordered" evidence="1">
    <location>
        <begin position="382"/>
        <end position="433"/>
    </location>
</feature>
<dbReference type="ExpressionAtlas" id="A0A178VM82">
    <property type="expression patterns" value="baseline and differential"/>
</dbReference>
<reference evidence="5" key="1">
    <citation type="journal article" date="2016" name="Proc. Natl. Acad. Sci. U.S.A.">
        <title>Chromosome-level assembly of Arabidopsis thaliana Ler reveals the extent of translocation and inversion polymorphisms.</title>
        <authorList>
            <person name="Zapata L."/>
            <person name="Ding J."/>
            <person name="Willing E.M."/>
            <person name="Hartwig B."/>
            <person name="Bezdan D."/>
            <person name="Jiao W.B."/>
            <person name="Patel V."/>
            <person name="Velikkakam James G."/>
            <person name="Koornneef M."/>
            <person name="Ossowski S."/>
            <person name="Schneeberger K."/>
        </authorList>
    </citation>
    <scope>NUCLEOTIDE SEQUENCE [LARGE SCALE GENOMIC DNA]</scope>
    <source>
        <strain evidence="5">cv. Landsberg erecta</strain>
    </source>
</reference>
<feature type="transmembrane region" description="Helical" evidence="2">
    <location>
        <begin position="184"/>
        <end position="210"/>
    </location>
</feature>
<evidence type="ECO:0000256" key="1">
    <source>
        <dbReference type="SAM" id="MobiDB-lite"/>
    </source>
</evidence>
<dbReference type="SUPFAM" id="SSF52833">
    <property type="entry name" value="Thioredoxin-like"/>
    <property type="match status" value="1"/>
</dbReference>
<feature type="domain" description="Thioredoxin" evidence="3">
    <location>
        <begin position="431"/>
        <end position="588"/>
    </location>
</feature>
<dbReference type="PROSITE" id="PS00194">
    <property type="entry name" value="THIOREDOXIN_1"/>
    <property type="match status" value="1"/>
</dbReference>
<gene>
    <name evidence="4" type="ordered locus">AXX17_At3g51050</name>
</gene>
<dbReference type="InterPro" id="IPR017937">
    <property type="entry name" value="Thioredoxin_CS"/>
</dbReference>
<comment type="caution">
    <text evidence="4">The sequence shown here is derived from an EMBL/GenBank/DDBJ whole genome shotgun (WGS) entry which is preliminary data.</text>
</comment>
<dbReference type="CDD" id="cd22265">
    <property type="entry name" value="UDM1_RNF168"/>
    <property type="match status" value="1"/>
</dbReference>
<dbReference type="EMBL" id="LUHQ01000003">
    <property type="protein sequence ID" value="OAP06183.1"/>
    <property type="molecule type" value="Genomic_DNA"/>
</dbReference>
<dbReference type="PANTHER" id="PTHR36354">
    <property type="entry name" value="IMPORT INNER MEMBRANE TRANSLOCASE SUBUNIT"/>
    <property type="match status" value="1"/>
</dbReference>
<evidence type="ECO:0000259" key="3">
    <source>
        <dbReference type="PROSITE" id="PS51352"/>
    </source>
</evidence>
<keyword evidence="2" id="KW-1133">Transmembrane helix</keyword>
<protein>
    <recommendedName>
        <fullName evidence="3">Thioredoxin domain-containing protein</fullName>
    </recommendedName>
</protein>
<dbReference type="PANTHER" id="PTHR36354:SF2">
    <property type="entry name" value="IMPORT INNER MEMBRANE TRANSLOCASE SUBUNIT"/>
    <property type="match status" value="1"/>
</dbReference>
<evidence type="ECO:0000313" key="5">
    <source>
        <dbReference type="Proteomes" id="UP000078284"/>
    </source>
</evidence>
<dbReference type="InterPro" id="IPR036249">
    <property type="entry name" value="Thioredoxin-like_sf"/>
</dbReference>
<feature type="transmembrane region" description="Helical" evidence="2">
    <location>
        <begin position="216"/>
        <end position="236"/>
    </location>
</feature>
<name>A0A178VM82_ARATH</name>
<evidence type="ECO:0000256" key="2">
    <source>
        <dbReference type="SAM" id="Phobius"/>
    </source>
</evidence>
<proteinExistence type="predicted"/>
<accession>A0A178VM82</accession>
<organism evidence="4 5">
    <name type="scientific">Arabidopsis thaliana</name>
    <name type="common">Mouse-ear cress</name>
    <dbReference type="NCBI Taxonomy" id="3702"/>
    <lineage>
        <taxon>Eukaryota</taxon>
        <taxon>Viridiplantae</taxon>
        <taxon>Streptophyta</taxon>
        <taxon>Embryophyta</taxon>
        <taxon>Tracheophyta</taxon>
        <taxon>Spermatophyta</taxon>
        <taxon>Magnoliopsida</taxon>
        <taxon>eudicotyledons</taxon>
        <taxon>Gunneridae</taxon>
        <taxon>Pentapetalae</taxon>
        <taxon>rosids</taxon>
        <taxon>malvids</taxon>
        <taxon>Brassicales</taxon>
        <taxon>Brassicaceae</taxon>
        <taxon>Camelineae</taxon>
        <taxon>Arabidopsis</taxon>
    </lineage>
</organism>
<sequence>MVKPSDFKAVHKLIQLHYSRVNLVTTTGWSKLSALSSPALPSNGVSQLQPKSGFHTFSSRPTSKNFGLSQILPSNGVSQLQPKTSFHSFLSRPTSKNVGLSQILPSPKLVPGLQNCGVALVKPRVNMNFVSAFRLFSSSGFRKVDGNFARKVVDKPIKAVSSTFARYRMALGLHVDAFWKKNNLLVFGAGAVFVCIFLWRVMFGIASTFVGLSEGMAKYGFLALSSAIVAFAGLYLRARFTINPDKVYRITMRKLNTAADVLEVMGAPLAGSDLRAYVMSGGGITFKKFKPTIRNKRCFLLFPVQGSERKGLVSVEVKKKKGQYDMKLLAVDIPMASGPDQRLFLIGDEEEYRVGGGLISELRDPVVKAMAATKEFDNLDRIEEEEDAERELQEAERKEREEIELQEAERKEREEIELQEAERKEREEFELQEAERKQRVNLEPMRGKSGLDCLWSCICCCSNNNNNSYGQTRSQHGSKGKVHPVSRIEKWEEKITEANNHGKILVVNFSAPWCVPCKKIEPVFRDLASRYPSMIFVTVDVEELAEFSNEWNVEATPTVVFLKDGRQMDKLVGAETSELQKKTAAAADLFLRKP</sequence>
<dbReference type="CDD" id="cd02947">
    <property type="entry name" value="TRX_family"/>
    <property type="match status" value="1"/>
</dbReference>
<dbReference type="Pfam" id="PF00085">
    <property type="entry name" value="Thioredoxin"/>
    <property type="match status" value="1"/>
</dbReference>
<feature type="compositionally biased region" description="Basic and acidic residues" evidence="1">
    <location>
        <begin position="390"/>
        <end position="433"/>
    </location>
</feature>
<dbReference type="AlphaFoldDB" id="A0A178VM82"/>
<dbReference type="InterPro" id="IPR038552">
    <property type="entry name" value="Tim21_IMS_sf"/>
</dbReference>
<dbReference type="Gene3D" id="3.10.450.320">
    <property type="entry name" value="Mitochondrial import inner membrane translocase subunit Tim21"/>
    <property type="match status" value="1"/>
</dbReference>